<evidence type="ECO:0000256" key="3">
    <source>
        <dbReference type="ARBA" id="ARBA00022692"/>
    </source>
</evidence>
<dbReference type="PANTHER" id="PTHR43701">
    <property type="entry name" value="MEMBRANE TRANSPORTER PROTEIN MJ0441-RELATED"/>
    <property type="match status" value="1"/>
</dbReference>
<comment type="caution">
    <text evidence="7">The sequence shown here is derived from an EMBL/GenBank/DDBJ whole genome shotgun (WGS) entry which is preliminary data.</text>
</comment>
<protein>
    <recommendedName>
        <fullName evidence="6">Probable membrane transporter protein</fullName>
    </recommendedName>
</protein>
<evidence type="ECO:0000256" key="1">
    <source>
        <dbReference type="ARBA" id="ARBA00004141"/>
    </source>
</evidence>
<name>A0ABS4S8K2_9BACI</name>
<reference evidence="7 8" key="1">
    <citation type="submission" date="2021-03" db="EMBL/GenBank/DDBJ databases">
        <title>Genomic Encyclopedia of Type Strains, Phase IV (KMG-IV): sequencing the most valuable type-strain genomes for metagenomic binning, comparative biology and taxonomic classification.</title>
        <authorList>
            <person name="Goeker M."/>
        </authorList>
    </citation>
    <scope>NUCLEOTIDE SEQUENCE [LARGE SCALE GENOMIC DNA]</scope>
    <source>
        <strain evidence="7 8">DSM 25790</strain>
    </source>
</reference>
<comment type="similarity">
    <text evidence="2 6">Belongs to the 4-toluene sulfonate uptake permease (TSUP) (TC 2.A.102) family.</text>
</comment>
<keyword evidence="6" id="KW-1003">Cell membrane</keyword>
<dbReference type="Pfam" id="PF01925">
    <property type="entry name" value="TauE"/>
    <property type="match status" value="1"/>
</dbReference>
<evidence type="ECO:0000313" key="8">
    <source>
        <dbReference type="Proteomes" id="UP001519294"/>
    </source>
</evidence>
<proteinExistence type="inferred from homology"/>
<keyword evidence="4 6" id="KW-1133">Transmembrane helix</keyword>
<sequence length="272" mass="29971">MIYIICLIIGIMTAFIGSLLGLGGGVVLIPTMLLLSQYVHDFAWASPQMIVGISLIVMVFTALSSTISYFRKGRVDYKTGLYFLSGSIPGSIIGAWLNQYIDANDFSLYFGFIMVIISFLFLIKREPRSLGNTKQDNSIRTFKVDGEIYHYRISVWTAFYISLGVGILSGMFGIGGGSIMVPVMILFFGVPTHIATATSMFMILFISIMSAGTHIMLGHIVWEYTLLFIPGAWIGGKIGARVNQSLNSKALEWILRIILVLIGLRLIIEGLA</sequence>
<feature type="transmembrane region" description="Helical" evidence="6">
    <location>
        <begin position="220"/>
        <end position="238"/>
    </location>
</feature>
<evidence type="ECO:0000256" key="5">
    <source>
        <dbReference type="ARBA" id="ARBA00023136"/>
    </source>
</evidence>
<dbReference type="PANTHER" id="PTHR43701:SF2">
    <property type="entry name" value="MEMBRANE TRANSPORTER PROTEIN YJNA-RELATED"/>
    <property type="match status" value="1"/>
</dbReference>
<evidence type="ECO:0000256" key="2">
    <source>
        <dbReference type="ARBA" id="ARBA00009142"/>
    </source>
</evidence>
<feature type="transmembrane region" description="Helical" evidence="6">
    <location>
        <begin position="49"/>
        <end position="69"/>
    </location>
</feature>
<dbReference type="RefSeq" id="WP_029269682.1">
    <property type="nucleotide sequence ID" value="NZ_JAGIKX010000007.1"/>
</dbReference>
<feature type="transmembrane region" description="Helical" evidence="6">
    <location>
        <begin position="7"/>
        <end position="29"/>
    </location>
</feature>
<dbReference type="EMBL" id="JAGIKX010000007">
    <property type="protein sequence ID" value="MBP2257330.1"/>
    <property type="molecule type" value="Genomic_DNA"/>
</dbReference>
<feature type="transmembrane region" description="Helical" evidence="6">
    <location>
        <begin position="180"/>
        <end position="208"/>
    </location>
</feature>
<evidence type="ECO:0000256" key="6">
    <source>
        <dbReference type="RuleBase" id="RU363041"/>
    </source>
</evidence>
<comment type="subcellular location">
    <subcellularLocation>
        <location evidence="6">Cell membrane</location>
        <topology evidence="6">Multi-pass membrane protein</topology>
    </subcellularLocation>
    <subcellularLocation>
        <location evidence="1">Membrane</location>
        <topology evidence="1">Multi-pass membrane protein</topology>
    </subcellularLocation>
</comment>
<dbReference type="InterPro" id="IPR051598">
    <property type="entry name" value="TSUP/Inactive_protease-like"/>
</dbReference>
<accession>A0ABS4S8K2</accession>
<evidence type="ECO:0000256" key="4">
    <source>
        <dbReference type="ARBA" id="ARBA00022989"/>
    </source>
</evidence>
<feature type="transmembrane region" description="Helical" evidence="6">
    <location>
        <begin position="153"/>
        <end position="174"/>
    </location>
</feature>
<feature type="transmembrane region" description="Helical" evidence="6">
    <location>
        <begin position="81"/>
        <end position="100"/>
    </location>
</feature>
<feature type="transmembrane region" description="Helical" evidence="6">
    <location>
        <begin position="106"/>
        <end position="123"/>
    </location>
</feature>
<dbReference type="Proteomes" id="UP001519294">
    <property type="component" value="Unassembled WGS sequence"/>
</dbReference>
<keyword evidence="8" id="KW-1185">Reference proteome</keyword>
<keyword evidence="5 6" id="KW-0472">Membrane</keyword>
<dbReference type="InterPro" id="IPR002781">
    <property type="entry name" value="TM_pro_TauE-like"/>
</dbReference>
<feature type="transmembrane region" description="Helical" evidence="6">
    <location>
        <begin position="250"/>
        <end position="268"/>
    </location>
</feature>
<evidence type="ECO:0000313" key="7">
    <source>
        <dbReference type="EMBL" id="MBP2257330.1"/>
    </source>
</evidence>
<gene>
    <name evidence="7" type="ORF">J2Z81_001278</name>
</gene>
<keyword evidence="3 6" id="KW-0812">Transmembrane</keyword>
<organism evidence="7 8">
    <name type="scientific">Virgibacillus alimentarius</name>
    <dbReference type="NCBI Taxonomy" id="698769"/>
    <lineage>
        <taxon>Bacteria</taxon>
        <taxon>Bacillati</taxon>
        <taxon>Bacillota</taxon>
        <taxon>Bacilli</taxon>
        <taxon>Bacillales</taxon>
        <taxon>Bacillaceae</taxon>
        <taxon>Virgibacillus</taxon>
    </lineage>
</organism>